<organism evidence="1 2">
    <name type="scientific">Natronorubrum bangense</name>
    <dbReference type="NCBI Taxonomy" id="61858"/>
    <lineage>
        <taxon>Archaea</taxon>
        <taxon>Methanobacteriati</taxon>
        <taxon>Methanobacteriota</taxon>
        <taxon>Stenosarchaea group</taxon>
        <taxon>Halobacteria</taxon>
        <taxon>Halobacteriales</taxon>
        <taxon>Natrialbaceae</taxon>
        <taxon>Natronorubrum</taxon>
    </lineage>
</organism>
<dbReference type="Proteomes" id="UP000296822">
    <property type="component" value="Plasmid unnamed1"/>
</dbReference>
<protein>
    <submittedName>
        <fullName evidence="1">Uncharacterized protein</fullName>
    </submittedName>
</protein>
<geneLocation type="plasmid" evidence="1">
    <name>unnamed1</name>
</geneLocation>
<dbReference type="AlphaFoldDB" id="A0A4D6HSK9"/>
<sequence length="84" mass="9632">MDCIGVVGLTPVLKDGILSSKKIGKRQDFSRVEDVNFDFPYSFWPNGRIWGRGQLPRSEDGACVASLKDKVGYRRMEKRMMDIY</sequence>
<evidence type="ECO:0000313" key="2">
    <source>
        <dbReference type="Proteomes" id="UP000296822"/>
    </source>
</evidence>
<name>A0A4D6HSK9_9EURY</name>
<reference evidence="1 2" key="1">
    <citation type="journal article" date="2019" name="Nat. Commun.">
        <title>A new type of DNA phosphorothioation-based antiviral system in archaea.</title>
        <authorList>
            <person name="Xiong L."/>
            <person name="Liu S."/>
            <person name="Chen S."/>
            <person name="Xiao Y."/>
            <person name="Zhu B."/>
            <person name="Gao Y."/>
            <person name="Zhang Y."/>
            <person name="Chen B."/>
            <person name="Luo J."/>
            <person name="Deng Z."/>
            <person name="Chen X."/>
            <person name="Wang L."/>
            <person name="Chen S."/>
        </authorList>
    </citation>
    <scope>NUCLEOTIDE SEQUENCE [LARGE SCALE GENOMIC DNA]</scope>
    <source>
        <strain evidence="1 2">JCM 10635</strain>
        <plasmid evidence="1 2">unnamed1</plasmid>
    </source>
</reference>
<evidence type="ECO:0000313" key="1">
    <source>
        <dbReference type="EMBL" id="QCC56551.1"/>
    </source>
</evidence>
<gene>
    <name evidence="1" type="ORF">DV706_18820</name>
</gene>
<accession>A0A4D6HSK9</accession>
<dbReference type="KEGG" id="nbg:DV706_18820"/>
<dbReference type="EMBL" id="CP031306">
    <property type="protein sequence ID" value="QCC56551.1"/>
    <property type="molecule type" value="Genomic_DNA"/>
</dbReference>
<keyword evidence="1" id="KW-0614">Plasmid</keyword>
<proteinExistence type="predicted"/>